<dbReference type="GO" id="GO:0005737">
    <property type="term" value="C:cytoplasm"/>
    <property type="evidence" value="ECO:0007669"/>
    <property type="project" value="UniProtKB-SubCell"/>
</dbReference>
<dbReference type="PROSITE" id="PS51186">
    <property type="entry name" value="GNAT"/>
    <property type="match status" value="1"/>
</dbReference>
<evidence type="ECO:0000256" key="1">
    <source>
        <dbReference type="ARBA" id="ARBA00022679"/>
    </source>
</evidence>
<dbReference type="CDD" id="cd04301">
    <property type="entry name" value="NAT_SF"/>
    <property type="match status" value="1"/>
</dbReference>
<protein>
    <recommendedName>
        <fullName evidence="3">[Ribosomal protein bS18]-alanine N-acetyltransferase</fullName>
        <ecNumber evidence="3">2.3.1.266</ecNumber>
    </recommendedName>
</protein>
<comment type="function">
    <text evidence="3">Acetylates the N-terminal alanine of ribosomal protein bS18.</text>
</comment>
<keyword evidence="3" id="KW-0963">Cytoplasm</keyword>
<dbReference type="InterPro" id="IPR006464">
    <property type="entry name" value="AcTrfase_RimI/Ard1"/>
</dbReference>
<feature type="domain" description="N-acetyltransferase" evidence="4">
    <location>
        <begin position="3"/>
        <end position="145"/>
    </location>
</feature>
<keyword evidence="2 5" id="KW-0012">Acyltransferase</keyword>
<dbReference type="EC" id="2.3.1.266" evidence="3"/>
<evidence type="ECO:0000313" key="5">
    <source>
        <dbReference type="EMBL" id="MDK7187656.1"/>
    </source>
</evidence>
<dbReference type="InterPro" id="IPR016181">
    <property type="entry name" value="Acyl_CoA_acyltransferase"/>
</dbReference>
<dbReference type="SUPFAM" id="SSF55729">
    <property type="entry name" value="Acyl-CoA N-acyltransferases (Nat)"/>
    <property type="match status" value="1"/>
</dbReference>
<keyword evidence="5" id="KW-0689">Ribosomal protein</keyword>
<dbReference type="PANTHER" id="PTHR43877">
    <property type="entry name" value="AMINOALKYLPHOSPHONATE N-ACETYLTRANSFERASE-RELATED-RELATED"/>
    <property type="match status" value="1"/>
</dbReference>
<dbReference type="InterPro" id="IPR000182">
    <property type="entry name" value="GNAT_dom"/>
</dbReference>
<proteinExistence type="inferred from homology"/>
<dbReference type="NCBIfam" id="TIGR01575">
    <property type="entry name" value="rimI"/>
    <property type="match status" value="1"/>
</dbReference>
<dbReference type="GO" id="GO:0005840">
    <property type="term" value="C:ribosome"/>
    <property type="evidence" value="ECO:0007669"/>
    <property type="project" value="UniProtKB-KW"/>
</dbReference>
<comment type="catalytic activity">
    <reaction evidence="3">
        <text>N-terminal L-alanyl-[ribosomal protein bS18] + acetyl-CoA = N-terminal N(alpha)-acetyl-L-alanyl-[ribosomal protein bS18] + CoA + H(+)</text>
        <dbReference type="Rhea" id="RHEA:43756"/>
        <dbReference type="Rhea" id="RHEA-COMP:10676"/>
        <dbReference type="Rhea" id="RHEA-COMP:10677"/>
        <dbReference type="ChEBI" id="CHEBI:15378"/>
        <dbReference type="ChEBI" id="CHEBI:57287"/>
        <dbReference type="ChEBI" id="CHEBI:57288"/>
        <dbReference type="ChEBI" id="CHEBI:64718"/>
        <dbReference type="ChEBI" id="CHEBI:83683"/>
        <dbReference type="EC" id="2.3.1.266"/>
    </reaction>
</comment>
<dbReference type="Gene3D" id="3.40.630.30">
    <property type="match status" value="1"/>
</dbReference>
<keyword evidence="1 5" id="KW-0808">Transferase</keyword>
<keyword evidence="5" id="KW-0687">Ribonucleoprotein</keyword>
<evidence type="ECO:0000313" key="6">
    <source>
        <dbReference type="Proteomes" id="UP001229251"/>
    </source>
</evidence>
<dbReference type="RefSeq" id="WP_006908339.1">
    <property type="nucleotide sequence ID" value="NZ_JASOOE010000012.1"/>
</dbReference>
<reference evidence="5" key="1">
    <citation type="submission" date="2023-05" db="EMBL/GenBank/DDBJ databases">
        <title>Cataloging the Phylogenetic Diversity of Human Bladder Bacteria.</title>
        <authorList>
            <person name="Du J."/>
        </authorList>
    </citation>
    <scope>NUCLEOTIDE SEQUENCE</scope>
    <source>
        <strain evidence="5">UMB1231</strain>
    </source>
</reference>
<dbReference type="PANTHER" id="PTHR43877:SF2">
    <property type="entry name" value="AMINOALKYLPHOSPHONATE N-ACETYLTRANSFERASE-RELATED"/>
    <property type="match status" value="1"/>
</dbReference>
<evidence type="ECO:0000259" key="4">
    <source>
        <dbReference type="PROSITE" id="PS51186"/>
    </source>
</evidence>
<sequence length="149" mass="17364">MFQIFYQEPPQWIQTYIEENNQIFSWTPSMTKEDLALDYSHLIVAIEDRKIMGYCGWHQVLDQAEITYIFVDPSCRKQGVAKGLLQAMVDELTNQSVQSIYLEVRRQNLAARSLYHQACFNVLACRKDYYTSPLDDALVMQLDLVRKGS</sequence>
<evidence type="ECO:0000256" key="3">
    <source>
        <dbReference type="RuleBase" id="RU363094"/>
    </source>
</evidence>
<accession>A0AAJ1V3Q0</accession>
<dbReference type="EMBL" id="JASOOE010000012">
    <property type="protein sequence ID" value="MDK7187656.1"/>
    <property type="molecule type" value="Genomic_DNA"/>
</dbReference>
<dbReference type="AlphaFoldDB" id="A0AAJ1V3Q0"/>
<dbReference type="GO" id="GO:0008999">
    <property type="term" value="F:protein-N-terminal-alanine acetyltransferase activity"/>
    <property type="evidence" value="ECO:0007669"/>
    <property type="project" value="UniProtKB-EC"/>
</dbReference>
<comment type="caution">
    <text evidence="5">The sequence shown here is derived from an EMBL/GenBank/DDBJ whole genome shotgun (WGS) entry which is preliminary data.</text>
</comment>
<dbReference type="InterPro" id="IPR050832">
    <property type="entry name" value="Bact_Acetyltransf"/>
</dbReference>
<evidence type="ECO:0000256" key="2">
    <source>
        <dbReference type="ARBA" id="ARBA00023315"/>
    </source>
</evidence>
<comment type="similarity">
    <text evidence="3">Belongs to the acetyltransferase family. RimI subfamily.</text>
</comment>
<name>A0AAJ1V3Q0_9LACT</name>
<dbReference type="Pfam" id="PF00583">
    <property type="entry name" value="Acetyltransf_1"/>
    <property type="match status" value="1"/>
</dbReference>
<gene>
    <name evidence="5" type="primary">rimI</name>
    <name evidence="5" type="ORF">QP433_06655</name>
</gene>
<dbReference type="Proteomes" id="UP001229251">
    <property type="component" value="Unassembled WGS sequence"/>
</dbReference>
<organism evidence="5 6">
    <name type="scientific">Facklamia hominis</name>
    <dbReference type="NCBI Taxonomy" id="178214"/>
    <lineage>
        <taxon>Bacteria</taxon>
        <taxon>Bacillati</taxon>
        <taxon>Bacillota</taxon>
        <taxon>Bacilli</taxon>
        <taxon>Lactobacillales</taxon>
        <taxon>Aerococcaceae</taxon>
        <taxon>Facklamia</taxon>
    </lineage>
</organism>
<comment type="subcellular location">
    <subcellularLocation>
        <location evidence="3">Cytoplasm</location>
    </subcellularLocation>
</comment>